<dbReference type="GO" id="GO:0003714">
    <property type="term" value="F:transcription corepressor activity"/>
    <property type="evidence" value="ECO:0007669"/>
    <property type="project" value="TreeGrafter"/>
</dbReference>
<dbReference type="PANTHER" id="PTHR24058">
    <property type="entry name" value="DUAL SPECIFICITY PROTEIN KINASE"/>
    <property type="match status" value="1"/>
</dbReference>
<dbReference type="GO" id="GO:0003713">
    <property type="term" value="F:transcription coactivator activity"/>
    <property type="evidence" value="ECO:0007669"/>
    <property type="project" value="TreeGrafter"/>
</dbReference>
<dbReference type="SMART" id="SM00220">
    <property type="entry name" value="S_TKc"/>
    <property type="match status" value="1"/>
</dbReference>
<dbReference type="InterPro" id="IPR008271">
    <property type="entry name" value="Ser/Thr_kinase_AS"/>
</dbReference>
<dbReference type="PROSITE" id="PS00108">
    <property type="entry name" value="PROTEIN_KINASE_ST"/>
    <property type="match status" value="1"/>
</dbReference>
<dbReference type="Proteomes" id="UP000261620">
    <property type="component" value="Unplaced"/>
</dbReference>
<dbReference type="GO" id="GO:0046332">
    <property type="term" value="F:SMAD binding"/>
    <property type="evidence" value="ECO:0007669"/>
    <property type="project" value="TreeGrafter"/>
</dbReference>
<reference evidence="8" key="2">
    <citation type="submission" date="2025-09" db="UniProtKB">
        <authorList>
            <consortium name="Ensembl"/>
        </authorList>
    </citation>
    <scope>IDENTIFICATION</scope>
</reference>
<dbReference type="PROSITE" id="PS50011">
    <property type="entry name" value="PROTEIN_KINASE_DOM"/>
    <property type="match status" value="1"/>
</dbReference>
<dbReference type="STRING" id="94237.ENSMMOP00000007726"/>
<keyword evidence="3" id="KW-0547">Nucleotide-binding</keyword>
<evidence type="ECO:0000256" key="4">
    <source>
        <dbReference type="ARBA" id="ARBA00022777"/>
    </source>
</evidence>
<dbReference type="GO" id="GO:0016605">
    <property type="term" value="C:PML body"/>
    <property type="evidence" value="ECO:0007669"/>
    <property type="project" value="TreeGrafter"/>
</dbReference>
<feature type="region of interest" description="Disordered" evidence="6">
    <location>
        <begin position="420"/>
        <end position="491"/>
    </location>
</feature>
<dbReference type="SUPFAM" id="SSF56112">
    <property type="entry name" value="Protein kinase-like (PK-like)"/>
    <property type="match status" value="1"/>
</dbReference>
<keyword evidence="5" id="KW-0067">ATP-binding</keyword>
<dbReference type="OMA" id="RYMRYSE"/>
<dbReference type="GO" id="GO:0005524">
    <property type="term" value="F:ATP binding"/>
    <property type="evidence" value="ECO:0007669"/>
    <property type="project" value="UniProtKB-KW"/>
</dbReference>
<feature type="compositionally biased region" description="Polar residues" evidence="6">
    <location>
        <begin position="453"/>
        <end position="488"/>
    </location>
</feature>
<proteinExistence type="predicted"/>
<dbReference type="InterPro" id="IPR000719">
    <property type="entry name" value="Prot_kinase_dom"/>
</dbReference>
<keyword evidence="2" id="KW-0808">Transferase</keyword>
<evidence type="ECO:0000313" key="8">
    <source>
        <dbReference type="Ensembl" id="ENSMMOP00000007726.1"/>
    </source>
</evidence>
<dbReference type="AlphaFoldDB" id="A0A3Q3VX75"/>
<dbReference type="Pfam" id="PF00069">
    <property type="entry name" value="Pkinase"/>
    <property type="match status" value="1"/>
</dbReference>
<dbReference type="InterPro" id="IPR050494">
    <property type="entry name" value="Ser_Thr_dual-spec_kinase"/>
</dbReference>
<dbReference type="InterPro" id="IPR011009">
    <property type="entry name" value="Kinase-like_dom_sf"/>
</dbReference>
<evidence type="ECO:0000256" key="2">
    <source>
        <dbReference type="ARBA" id="ARBA00022679"/>
    </source>
</evidence>
<dbReference type="GO" id="GO:0005737">
    <property type="term" value="C:cytoplasm"/>
    <property type="evidence" value="ECO:0007669"/>
    <property type="project" value="TreeGrafter"/>
</dbReference>
<accession>A0A3Q3VX75</accession>
<reference evidence="8" key="1">
    <citation type="submission" date="2025-08" db="UniProtKB">
        <authorList>
            <consortium name="Ensembl"/>
        </authorList>
    </citation>
    <scope>IDENTIFICATION</scope>
</reference>
<feature type="domain" description="Protein kinase" evidence="7">
    <location>
        <begin position="37"/>
        <end position="323"/>
    </location>
</feature>
<dbReference type="GO" id="GO:0007224">
    <property type="term" value="P:smoothened signaling pathway"/>
    <property type="evidence" value="ECO:0007669"/>
    <property type="project" value="TreeGrafter"/>
</dbReference>
<dbReference type="PANTHER" id="PTHR24058:SF53">
    <property type="entry name" value="HOMEODOMAIN-INTERACTING PROTEIN KINASE 2"/>
    <property type="match status" value="1"/>
</dbReference>
<protein>
    <recommendedName>
        <fullName evidence="7">Protein kinase domain-containing protein</fullName>
    </recommendedName>
</protein>
<organism evidence="8 9">
    <name type="scientific">Mola mola</name>
    <name type="common">Ocean sunfish</name>
    <name type="synonym">Tetraodon mola</name>
    <dbReference type="NCBI Taxonomy" id="94237"/>
    <lineage>
        <taxon>Eukaryota</taxon>
        <taxon>Metazoa</taxon>
        <taxon>Chordata</taxon>
        <taxon>Craniata</taxon>
        <taxon>Vertebrata</taxon>
        <taxon>Euteleostomi</taxon>
        <taxon>Actinopterygii</taxon>
        <taxon>Neopterygii</taxon>
        <taxon>Teleostei</taxon>
        <taxon>Neoteleostei</taxon>
        <taxon>Acanthomorphata</taxon>
        <taxon>Eupercaria</taxon>
        <taxon>Tetraodontiformes</taxon>
        <taxon>Molidae</taxon>
        <taxon>Mola</taxon>
    </lineage>
</organism>
<dbReference type="GO" id="GO:0045944">
    <property type="term" value="P:positive regulation of transcription by RNA polymerase II"/>
    <property type="evidence" value="ECO:0007669"/>
    <property type="project" value="TreeGrafter"/>
</dbReference>
<dbReference type="GO" id="GO:0042771">
    <property type="term" value="P:intrinsic apoptotic signaling pathway in response to DNA damage by p53 class mediator"/>
    <property type="evidence" value="ECO:0007669"/>
    <property type="project" value="TreeGrafter"/>
</dbReference>
<dbReference type="GO" id="GO:0004674">
    <property type="term" value="F:protein serine/threonine kinase activity"/>
    <property type="evidence" value="ECO:0007669"/>
    <property type="project" value="UniProtKB-KW"/>
</dbReference>
<keyword evidence="1" id="KW-0723">Serine/threonine-protein kinase</keyword>
<evidence type="ECO:0000256" key="5">
    <source>
        <dbReference type="ARBA" id="ARBA00022840"/>
    </source>
</evidence>
<name>A0A3Q3VX75_MOLML</name>
<evidence type="ECO:0000256" key="6">
    <source>
        <dbReference type="SAM" id="MobiDB-lite"/>
    </source>
</evidence>
<dbReference type="Gene3D" id="3.30.200.20">
    <property type="entry name" value="Phosphorylase Kinase, domain 1"/>
    <property type="match status" value="1"/>
</dbReference>
<evidence type="ECO:0000259" key="7">
    <source>
        <dbReference type="PROSITE" id="PS50011"/>
    </source>
</evidence>
<dbReference type="GO" id="GO:0004713">
    <property type="term" value="F:protein tyrosine kinase activity"/>
    <property type="evidence" value="ECO:0007669"/>
    <property type="project" value="TreeGrafter"/>
</dbReference>
<sequence>MSRAQQVVGSDTREAKHQLLVDRAVSRDCETRKTNLCTVVDCLGEGGFGFVTKCLNVKTGEMEAVKINKKDPELLQQAKKEIDILRQLQCLDPDTCNIIKWNGDFCYQDNICLSFELLDQSLYHYIVDREEGLSMADIRPVIQQVATALYHLNSIGIVHGDIKPDNIMVVDRKQQPLKVKLIDFGLAYQVNGESGDSVPAPAYTAPEILLGIACTEAIDMWSLGIVAVEIATARSLFPAEDEYDVLRLIVEYHGQPSDELLDRGENTENFFTKQTSSMKLDDLPKFIDHGWTQCLFMDLVKKMMQVDGNKRIKPLEVLQHPFLTESLHPSPPAATDRISSGAVPDVILESSCDQLAEPENITCRVESPTASPVTVLEENSGVVPSETNDEYRGFFGSLAKWIRETCQHIFPCIGSQRSSSYQVDTENRENSFPKSPPIVTYTETDSDGVKPEVSQQTLSDQLADPENNTCRVESTRASQAAESKSTGGFHSETRAKKKGFFRSLPKCIRDSSRHIFPCDRSHWSSQCQQDRDNIPCKIENPATSLAAVPEKNTGSVQSETSAKNKGFFRRFPKWIRDTCWHIFPFVSSQQSSWCQVNTDNISTRAESTTASPAAVSKNSGDIQLETSVKNKGLFRRLAKWITDTCCHILLRVSNQRSSRC</sequence>
<keyword evidence="4" id="KW-0418">Kinase</keyword>
<evidence type="ECO:0000313" key="9">
    <source>
        <dbReference type="Proteomes" id="UP000261620"/>
    </source>
</evidence>
<evidence type="ECO:0000256" key="1">
    <source>
        <dbReference type="ARBA" id="ARBA00022527"/>
    </source>
</evidence>
<keyword evidence="9" id="KW-1185">Reference proteome</keyword>
<dbReference type="Gene3D" id="1.10.510.10">
    <property type="entry name" value="Transferase(Phosphotransferase) domain 1"/>
    <property type="match status" value="1"/>
</dbReference>
<evidence type="ECO:0000256" key="3">
    <source>
        <dbReference type="ARBA" id="ARBA00022741"/>
    </source>
</evidence>
<dbReference type="Ensembl" id="ENSMMOT00000007872.1">
    <property type="protein sequence ID" value="ENSMMOP00000007726.1"/>
    <property type="gene ID" value="ENSMMOG00000006009.1"/>
</dbReference>